<accession>A0A8J7J0E0</accession>
<dbReference type="InterPro" id="IPR027385">
    <property type="entry name" value="Beta-barrel_OMP"/>
</dbReference>
<evidence type="ECO:0000256" key="2">
    <source>
        <dbReference type="SAM" id="SignalP"/>
    </source>
</evidence>
<evidence type="ECO:0000256" key="1">
    <source>
        <dbReference type="ARBA" id="ARBA00022729"/>
    </source>
</evidence>
<evidence type="ECO:0000313" key="5">
    <source>
        <dbReference type="Proteomes" id="UP000619079"/>
    </source>
</evidence>
<keyword evidence="1 2" id="KW-0732">Signal</keyword>
<gene>
    <name evidence="4" type="ORF">JF290_04915</name>
</gene>
<proteinExistence type="predicted"/>
<dbReference type="Proteomes" id="UP000619079">
    <property type="component" value="Unassembled WGS sequence"/>
</dbReference>
<sequence>MNRFLARAMSVALIAAPGLALAQDGWTGFYVGGHIAATDTEVSFAGLGTSENSTGFGLHAGYNHNLNDRIVLGGELSRGKLEYSDLAFDEDLTSERVKIRLGYTTGSALFYGVAGYARISDSDEDEDGHTLGLGVDYKLTSNVLLGAELMYDSFSADGIDLDVTSLSFRVSYRF</sequence>
<evidence type="ECO:0000259" key="3">
    <source>
        <dbReference type="Pfam" id="PF13505"/>
    </source>
</evidence>
<evidence type="ECO:0000313" key="4">
    <source>
        <dbReference type="EMBL" id="MBJ6370855.1"/>
    </source>
</evidence>
<reference evidence="4" key="1">
    <citation type="submission" date="2020-12" db="EMBL/GenBank/DDBJ databases">
        <title>Sedimentitalea sp. nov., isolated from sand in Incheon.</title>
        <authorList>
            <person name="Kim W."/>
        </authorList>
    </citation>
    <scope>NUCLEOTIDE SEQUENCE</scope>
    <source>
        <strain evidence="4">CAU 1593</strain>
    </source>
</reference>
<feature type="chain" id="PRO_5035189434" evidence="2">
    <location>
        <begin position="23"/>
        <end position="174"/>
    </location>
</feature>
<dbReference type="AlphaFoldDB" id="A0A8J7J0E0"/>
<organism evidence="4 5">
    <name type="scientific">Sedimentitalea arenosa</name>
    <dbReference type="NCBI Taxonomy" id="2798803"/>
    <lineage>
        <taxon>Bacteria</taxon>
        <taxon>Pseudomonadati</taxon>
        <taxon>Pseudomonadota</taxon>
        <taxon>Alphaproteobacteria</taxon>
        <taxon>Rhodobacterales</taxon>
        <taxon>Paracoccaceae</taxon>
        <taxon>Sedimentitalea</taxon>
    </lineage>
</organism>
<dbReference type="EMBL" id="JAELVR010000003">
    <property type="protein sequence ID" value="MBJ6370855.1"/>
    <property type="molecule type" value="Genomic_DNA"/>
</dbReference>
<dbReference type="RefSeq" id="WP_199023655.1">
    <property type="nucleotide sequence ID" value="NZ_JAELVR010000003.1"/>
</dbReference>
<dbReference type="InterPro" id="IPR011250">
    <property type="entry name" value="OMP/PagP_B-barrel"/>
</dbReference>
<dbReference type="Pfam" id="PF13505">
    <property type="entry name" value="OMP_b-brl"/>
    <property type="match status" value="1"/>
</dbReference>
<name>A0A8J7J0E0_9RHOB</name>
<comment type="caution">
    <text evidence="4">The sequence shown here is derived from an EMBL/GenBank/DDBJ whole genome shotgun (WGS) entry which is preliminary data.</text>
</comment>
<feature type="signal peptide" evidence="2">
    <location>
        <begin position="1"/>
        <end position="22"/>
    </location>
</feature>
<dbReference type="SUPFAM" id="SSF56925">
    <property type="entry name" value="OMPA-like"/>
    <property type="match status" value="1"/>
</dbReference>
<keyword evidence="5" id="KW-1185">Reference proteome</keyword>
<feature type="domain" description="Outer membrane protein beta-barrel" evidence="3">
    <location>
        <begin position="11"/>
        <end position="174"/>
    </location>
</feature>
<dbReference type="Gene3D" id="2.40.160.20">
    <property type="match status" value="1"/>
</dbReference>
<protein>
    <submittedName>
        <fullName evidence="4">Porin family protein</fullName>
    </submittedName>
</protein>